<evidence type="ECO:0000256" key="1">
    <source>
        <dbReference type="ARBA" id="ARBA00012513"/>
    </source>
</evidence>
<proteinExistence type="predicted"/>
<evidence type="ECO:0000259" key="13">
    <source>
        <dbReference type="PROSITE" id="PS51178"/>
    </source>
</evidence>
<dbReference type="NCBIfam" id="NF033483">
    <property type="entry name" value="PknB_PASTA_kin"/>
    <property type="match status" value="1"/>
</dbReference>
<keyword evidence="5 14" id="KW-0418">Kinase</keyword>
<dbReference type="EC" id="2.7.11.1" evidence="1"/>
<dbReference type="InterPro" id="IPR017441">
    <property type="entry name" value="Protein_kinase_ATP_BS"/>
</dbReference>
<dbReference type="Gene3D" id="3.30.10.20">
    <property type="match status" value="3"/>
</dbReference>
<dbReference type="SMART" id="SM00220">
    <property type="entry name" value="S_TKc"/>
    <property type="match status" value="1"/>
</dbReference>
<sequence>MINKGDLIANRYLIVDTLGEGGMSNVYLAEDTYLHRKVALKSLRADLKNDEQIRLRFQRESRAMSKLSSPYIVNILDVGDEDIPFIVMEYVPGGSLKKYIKHHFPIPYPQVIKLMEEILQGVAVAHQHGIIHRDLKPQNVMITPEQHAKVADFGIALSQGEQSITQTNSTMGSVHYMAPERVRGQQASVQSDIYALGIILYEMLTNHLPFDGETSLAIALKHFNEATPSLRQAQPDIPQALENVVFRATAKDPSVRYTSALAMATDLKTVLSPQRAHEPVFVPSNDEKERNDSEETKVLPELVDDDNKKDAPPIKKKNSNKKFWWLMAALLVILFLIGWGWLNARQEVAVPDVTNLNATQARAVLNNSQLKSRVSASEHSNRVAKNDIIRSVPPKGTHVKSGTTIKLVRSLGPVLRTVPNVVGQNYYEARNQLTSLGFRVKRINRYSQTVPADNVIKQTPRAKSRIASKKKAVRLTVSLGQKNYSFAVKDLTGYNLRGAQDYANEEGLQLVVKTVPSSTVEKGNVVSQNPIAGTRILRGASLVVNISSGKPDNNDQHNNSDANTNPTGASPQTVTRTINLPFNGQDNQSKNTFQIYIKDANHNLNDLYKETEIDSTTQITIPFQLNKGQTGQYKVVRDGIVLDLENVTAG</sequence>
<dbReference type="Gene3D" id="1.10.510.10">
    <property type="entry name" value="Transferase(Phosphotransferase) domain 1"/>
    <property type="match status" value="1"/>
</dbReference>
<feature type="transmembrane region" description="Helical" evidence="11">
    <location>
        <begin position="323"/>
        <end position="342"/>
    </location>
</feature>
<evidence type="ECO:0000256" key="11">
    <source>
        <dbReference type="SAM" id="Phobius"/>
    </source>
</evidence>
<dbReference type="Pfam" id="PF00069">
    <property type="entry name" value="Pkinase"/>
    <property type="match status" value="1"/>
</dbReference>
<evidence type="ECO:0000256" key="6">
    <source>
        <dbReference type="ARBA" id="ARBA00022840"/>
    </source>
</evidence>
<feature type="domain" description="PASTA" evidence="13">
    <location>
        <begin position="482"/>
        <end position="548"/>
    </location>
</feature>
<evidence type="ECO:0000256" key="7">
    <source>
        <dbReference type="ARBA" id="ARBA00047899"/>
    </source>
</evidence>
<dbReference type="PANTHER" id="PTHR43289:SF34">
    <property type="entry name" value="SERINE_THREONINE-PROTEIN KINASE YBDM-RELATED"/>
    <property type="match status" value="1"/>
</dbReference>
<evidence type="ECO:0000256" key="8">
    <source>
        <dbReference type="ARBA" id="ARBA00048679"/>
    </source>
</evidence>
<comment type="catalytic activity">
    <reaction evidence="8">
        <text>L-seryl-[protein] + ATP = O-phospho-L-seryl-[protein] + ADP + H(+)</text>
        <dbReference type="Rhea" id="RHEA:17989"/>
        <dbReference type="Rhea" id="RHEA-COMP:9863"/>
        <dbReference type="Rhea" id="RHEA-COMP:11604"/>
        <dbReference type="ChEBI" id="CHEBI:15378"/>
        <dbReference type="ChEBI" id="CHEBI:29999"/>
        <dbReference type="ChEBI" id="CHEBI:30616"/>
        <dbReference type="ChEBI" id="CHEBI:83421"/>
        <dbReference type="ChEBI" id="CHEBI:456216"/>
        <dbReference type="EC" id="2.7.11.1"/>
    </reaction>
</comment>
<dbReference type="Pfam" id="PF03793">
    <property type="entry name" value="PASTA"/>
    <property type="match status" value="3"/>
</dbReference>
<evidence type="ECO:0000313" key="14">
    <source>
        <dbReference type="EMBL" id="RHW48324.1"/>
    </source>
</evidence>
<evidence type="ECO:0000256" key="5">
    <source>
        <dbReference type="ARBA" id="ARBA00022777"/>
    </source>
</evidence>
<evidence type="ECO:0000256" key="10">
    <source>
        <dbReference type="SAM" id="MobiDB-lite"/>
    </source>
</evidence>
<evidence type="ECO:0000256" key="4">
    <source>
        <dbReference type="ARBA" id="ARBA00022741"/>
    </source>
</evidence>
<dbReference type="SUPFAM" id="SSF56112">
    <property type="entry name" value="Protein kinase-like (PK-like)"/>
    <property type="match status" value="1"/>
</dbReference>
<dbReference type="Gene3D" id="3.30.200.20">
    <property type="entry name" value="Phosphorylase Kinase, domain 1"/>
    <property type="match status" value="1"/>
</dbReference>
<dbReference type="RefSeq" id="WP_118910109.1">
    <property type="nucleotide sequence ID" value="NZ_QOCS01000005.1"/>
</dbReference>
<dbReference type="InterPro" id="IPR000719">
    <property type="entry name" value="Prot_kinase_dom"/>
</dbReference>
<dbReference type="InterPro" id="IPR005543">
    <property type="entry name" value="PASTA_dom"/>
</dbReference>
<keyword evidence="6 9" id="KW-0067">ATP-binding</keyword>
<evidence type="ECO:0000256" key="3">
    <source>
        <dbReference type="ARBA" id="ARBA00022679"/>
    </source>
</evidence>
<comment type="caution">
    <text evidence="14">The sequence shown here is derived from an EMBL/GenBank/DDBJ whole genome shotgun (WGS) entry which is preliminary data.</text>
</comment>
<dbReference type="InterPro" id="IPR011009">
    <property type="entry name" value="Kinase-like_dom_sf"/>
</dbReference>
<feature type="binding site" evidence="9">
    <location>
        <position position="41"/>
    </location>
    <ligand>
        <name>ATP</name>
        <dbReference type="ChEBI" id="CHEBI:30616"/>
    </ligand>
</feature>
<dbReference type="CDD" id="cd06577">
    <property type="entry name" value="PASTA_pknB"/>
    <property type="match status" value="3"/>
</dbReference>
<dbReference type="FunFam" id="3.30.200.20:FF:000035">
    <property type="entry name" value="Serine/threonine protein kinase Stk1"/>
    <property type="match status" value="1"/>
</dbReference>
<keyword evidence="4 9" id="KW-0547">Nucleotide-binding</keyword>
<gene>
    <name evidence="14" type="primary">pknB</name>
    <name evidence="14" type="ORF">DS832_01805</name>
</gene>
<dbReference type="GO" id="GO:0005524">
    <property type="term" value="F:ATP binding"/>
    <property type="evidence" value="ECO:0007669"/>
    <property type="project" value="UniProtKB-UniRule"/>
</dbReference>
<dbReference type="Gene3D" id="2.60.40.2560">
    <property type="match status" value="1"/>
</dbReference>
<dbReference type="SMART" id="SM00740">
    <property type="entry name" value="PASTA"/>
    <property type="match status" value="3"/>
</dbReference>
<keyword evidence="11" id="KW-1133">Transmembrane helix</keyword>
<dbReference type="Proteomes" id="UP000284822">
    <property type="component" value="Unassembled WGS sequence"/>
</dbReference>
<dbReference type="CDD" id="cd14014">
    <property type="entry name" value="STKc_PknB_like"/>
    <property type="match status" value="1"/>
</dbReference>
<evidence type="ECO:0000313" key="15">
    <source>
        <dbReference type="Proteomes" id="UP000284822"/>
    </source>
</evidence>
<feature type="domain" description="Protein kinase" evidence="12">
    <location>
        <begin position="12"/>
        <end position="281"/>
    </location>
</feature>
<name>A0A417ZCD5_9LACO</name>
<keyword evidence="2" id="KW-0723">Serine/threonine-protein kinase</keyword>
<keyword evidence="11" id="KW-0812">Transmembrane</keyword>
<dbReference type="InterPro" id="IPR008271">
    <property type="entry name" value="Ser/Thr_kinase_AS"/>
</dbReference>
<dbReference type="AlphaFoldDB" id="A0A417ZCD5"/>
<dbReference type="GO" id="GO:0004674">
    <property type="term" value="F:protein serine/threonine kinase activity"/>
    <property type="evidence" value="ECO:0007669"/>
    <property type="project" value="UniProtKB-KW"/>
</dbReference>
<organism evidence="14 15">
    <name type="scientific">Bombilactobacillus bombi</name>
    <dbReference type="NCBI Taxonomy" id="1303590"/>
    <lineage>
        <taxon>Bacteria</taxon>
        <taxon>Bacillati</taxon>
        <taxon>Bacillota</taxon>
        <taxon>Bacilli</taxon>
        <taxon>Lactobacillales</taxon>
        <taxon>Lactobacillaceae</taxon>
        <taxon>Bombilactobacillus</taxon>
    </lineage>
</organism>
<feature type="region of interest" description="Disordered" evidence="10">
    <location>
        <begin position="547"/>
        <end position="575"/>
    </location>
</feature>
<dbReference type="PROSITE" id="PS50011">
    <property type="entry name" value="PROTEIN_KINASE_DOM"/>
    <property type="match status" value="1"/>
</dbReference>
<protein>
    <recommendedName>
        <fullName evidence="1">non-specific serine/threonine protein kinase</fullName>
        <ecNumber evidence="1">2.7.11.1</ecNumber>
    </recommendedName>
</protein>
<evidence type="ECO:0000256" key="2">
    <source>
        <dbReference type="ARBA" id="ARBA00022527"/>
    </source>
</evidence>
<keyword evidence="3" id="KW-0808">Transferase</keyword>
<dbReference type="PROSITE" id="PS51178">
    <property type="entry name" value="PASTA"/>
    <property type="match status" value="3"/>
</dbReference>
<dbReference type="Pfam" id="PF21160">
    <property type="entry name" value="PrkC-like_PASTA-like"/>
    <property type="match status" value="1"/>
</dbReference>
<accession>A0A417ZCD5</accession>
<dbReference type="PANTHER" id="PTHR43289">
    <property type="entry name" value="MITOGEN-ACTIVATED PROTEIN KINASE KINASE KINASE 20-RELATED"/>
    <property type="match status" value="1"/>
</dbReference>
<feature type="domain" description="PASTA" evidence="13">
    <location>
        <begin position="412"/>
        <end position="481"/>
    </location>
</feature>
<feature type="domain" description="PASTA" evidence="13">
    <location>
        <begin position="344"/>
        <end position="411"/>
    </location>
</feature>
<dbReference type="PROSITE" id="PS00108">
    <property type="entry name" value="PROTEIN_KINASE_ST"/>
    <property type="match status" value="1"/>
</dbReference>
<reference evidence="14 15" key="1">
    <citation type="submission" date="2018-07" db="EMBL/GenBank/DDBJ databases">
        <title>Genome sequences of six Lactobacillus spp. isolated from bumble bee guts.</title>
        <authorList>
            <person name="Motta E.V.S."/>
            <person name="Moran N.A."/>
        </authorList>
    </citation>
    <scope>NUCLEOTIDE SEQUENCE [LARGE SCALE GENOMIC DNA]</scope>
    <source>
        <strain evidence="14 15">LV-8.1</strain>
    </source>
</reference>
<comment type="catalytic activity">
    <reaction evidence="7">
        <text>L-threonyl-[protein] + ATP = O-phospho-L-threonyl-[protein] + ADP + H(+)</text>
        <dbReference type="Rhea" id="RHEA:46608"/>
        <dbReference type="Rhea" id="RHEA-COMP:11060"/>
        <dbReference type="Rhea" id="RHEA-COMP:11605"/>
        <dbReference type="ChEBI" id="CHEBI:15378"/>
        <dbReference type="ChEBI" id="CHEBI:30013"/>
        <dbReference type="ChEBI" id="CHEBI:30616"/>
        <dbReference type="ChEBI" id="CHEBI:61977"/>
        <dbReference type="ChEBI" id="CHEBI:456216"/>
        <dbReference type="EC" id="2.7.11.1"/>
    </reaction>
</comment>
<evidence type="ECO:0000256" key="9">
    <source>
        <dbReference type="PROSITE-ProRule" id="PRU10141"/>
    </source>
</evidence>
<evidence type="ECO:0000259" key="12">
    <source>
        <dbReference type="PROSITE" id="PS50011"/>
    </source>
</evidence>
<dbReference type="FunFam" id="1.10.510.10:FF:000021">
    <property type="entry name" value="Serine/threonine protein kinase"/>
    <property type="match status" value="1"/>
</dbReference>
<dbReference type="PROSITE" id="PS00107">
    <property type="entry name" value="PROTEIN_KINASE_ATP"/>
    <property type="match status" value="1"/>
</dbReference>
<dbReference type="EMBL" id="QOCS01000005">
    <property type="protein sequence ID" value="RHW48324.1"/>
    <property type="molecule type" value="Genomic_DNA"/>
</dbReference>
<keyword evidence="11" id="KW-0472">Membrane</keyword>